<protein>
    <recommendedName>
        <fullName evidence="1">DUF1980 domain-containing protein</fullName>
    </recommendedName>
</protein>
<dbReference type="AlphaFoldDB" id="A0A9X4KDQ9"/>
<dbReference type="Pfam" id="PF21537">
    <property type="entry name" value="DUF1980_C"/>
    <property type="match status" value="1"/>
</dbReference>
<dbReference type="PANTHER" id="PTHR40047:SF1">
    <property type="entry name" value="UPF0703 PROTEIN YCGQ"/>
    <property type="match status" value="1"/>
</dbReference>
<evidence type="ECO:0000313" key="3">
    <source>
        <dbReference type="Proteomes" id="UP001153387"/>
    </source>
</evidence>
<dbReference type="EMBL" id="JAPDHZ010000002">
    <property type="protein sequence ID" value="MDG0790015.1"/>
    <property type="molecule type" value="Genomic_DNA"/>
</dbReference>
<proteinExistence type="predicted"/>
<dbReference type="Proteomes" id="UP001153387">
    <property type="component" value="Unassembled WGS sequence"/>
</dbReference>
<reference evidence="2 3" key="1">
    <citation type="submission" date="2022-10" db="EMBL/GenBank/DDBJ databases">
        <title>Comparative genomic analysis of Cohnella hashimotonis sp. nov., isolated from the International Space Station.</title>
        <authorList>
            <person name="Simpson A."/>
            <person name="Venkateswaran K."/>
        </authorList>
    </citation>
    <scope>NUCLEOTIDE SEQUENCE [LARGE SCALE GENOMIC DNA]</scope>
    <source>
        <strain evidence="2 3">DSM 18997</strain>
    </source>
</reference>
<organism evidence="2 3">
    <name type="scientific">Cohnella ginsengisoli</name>
    <dbReference type="NCBI Taxonomy" id="425004"/>
    <lineage>
        <taxon>Bacteria</taxon>
        <taxon>Bacillati</taxon>
        <taxon>Bacillota</taxon>
        <taxon>Bacilli</taxon>
        <taxon>Bacillales</taxon>
        <taxon>Paenibacillaceae</taxon>
        <taxon>Cohnella</taxon>
    </lineage>
</organism>
<comment type="caution">
    <text evidence="2">The sequence shown here is derived from an EMBL/GenBank/DDBJ whole genome shotgun (WGS) entry which is preliminary data.</text>
</comment>
<name>A0A9X4KDQ9_9BACL</name>
<gene>
    <name evidence="2" type="ORF">OMP38_03485</name>
</gene>
<feature type="domain" description="DUF1980" evidence="1">
    <location>
        <begin position="4"/>
        <end position="78"/>
    </location>
</feature>
<dbReference type="InterPro" id="IPR048447">
    <property type="entry name" value="DUF1980_C"/>
</dbReference>
<dbReference type="InterPro" id="IPR052955">
    <property type="entry name" value="UPF0703_membrane_permease"/>
</dbReference>
<evidence type="ECO:0000259" key="1">
    <source>
        <dbReference type="Pfam" id="PF21537"/>
    </source>
</evidence>
<sequence length="84" mass="9055">MGEGEFVLGRFAVQCCAADAIPYGIVVESPDAAKYANDKWMTVSGMLAKTTVDGVEVLMLQADDATEIEPSKDPYVYPDMDFGV</sequence>
<dbReference type="PANTHER" id="PTHR40047">
    <property type="entry name" value="UPF0703 PROTEIN YCGQ"/>
    <property type="match status" value="1"/>
</dbReference>
<accession>A0A9X4KDQ9</accession>
<evidence type="ECO:0000313" key="2">
    <source>
        <dbReference type="EMBL" id="MDG0790015.1"/>
    </source>
</evidence>
<keyword evidence="3" id="KW-1185">Reference proteome</keyword>